<organism evidence="4 5">
    <name type="scientific">Actinia tenebrosa</name>
    <name type="common">Australian red waratah sea anemone</name>
    <dbReference type="NCBI Taxonomy" id="6105"/>
    <lineage>
        <taxon>Eukaryota</taxon>
        <taxon>Metazoa</taxon>
        <taxon>Cnidaria</taxon>
        <taxon>Anthozoa</taxon>
        <taxon>Hexacorallia</taxon>
        <taxon>Actiniaria</taxon>
        <taxon>Actiniidae</taxon>
        <taxon>Actinia</taxon>
    </lineage>
</organism>
<sequence>MAPSLRVFRWLFVISCFICLGIRATDQNMLSVKDENGNTVNVKYEAIGCYSDKINEARSLRELYFNARSLIKWSSEPDFTNIIRACVEHAYSKGHKTIFGIQYYGECWSDESAEARYSKYGVSSNCAYGVGKDLANMVYRMSVIPKSPVEGCNINGKEYSEGAAMMIPNDWSDNVYDSKCMKCICSGGQAKDCQVHSYCETGNEGLCSRWRNATGQCCPVCDCYHDGKVMEAGSTWAVRQGSSCSECTCGDNKIAKCTIKFSCICSDGYDAIPVPGKCCPKCVPKVTTTAPTPTPEILVETTKRPPPTFPPPPDME</sequence>
<evidence type="ECO:0000256" key="2">
    <source>
        <dbReference type="SAM" id="SignalP"/>
    </source>
</evidence>
<evidence type="ECO:0000313" key="4">
    <source>
        <dbReference type="Proteomes" id="UP000515163"/>
    </source>
</evidence>
<dbReference type="SMART" id="SM00214">
    <property type="entry name" value="VWC"/>
    <property type="match status" value="2"/>
</dbReference>
<dbReference type="SUPFAM" id="SSF57603">
    <property type="entry name" value="FnI-like domain"/>
    <property type="match status" value="1"/>
</dbReference>
<dbReference type="AlphaFoldDB" id="A0A6P8GZS5"/>
<dbReference type="RefSeq" id="XP_031549669.1">
    <property type="nucleotide sequence ID" value="XM_031693809.1"/>
</dbReference>
<evidence type="ECO:0000259" key="3">
    <source>
        <dbReference type="PROSITE" id="PS50184"/>
    </source>
</evidence>
<dbReference type="InterPro" id="IPR001007">
    <property type="entry name" value="VWF_dom"/>
</dbReference>
<dbReference type="PROSITE" id="PS50184">
    <property type="entry name" value="VWFC_2"/>
    <property type="match status" value="1"/>
</dbReference>
<feature type="domain" description="VWFC" evidence="3">
    <location>
        <begin position="223"/>
        <end position="283"/>
    </location>
</feature>
<feature type="region of interest" description="Disordered" evidence="1">
    <location>
        <begin position="293"/>
        <end position="316"/>
    </location>
</feature>
<keyword evidence="2" id="KW-0732">Signal</keyword>
<keyword evidence="4" id="KW-1185">Reference proteome</keyword>
<dbReference type="GeneID" id="116287167"/>
<accession>A0A6P8GZS5</accession>
<dbReference type="KEGG" id="aten:116287167"/>
<proteinExistence type="predicted"/>
<dbReference type="OrthoDB" id="5952633at2759"/>
<name>A0A6P8GZS5_ACTTE</name>
<protein>
    <submittedName>
        <fullName evidence="5">Uncharacterized protein LOC116287167</fullName>
    </submittedName>
</protein>
<reference evidence="5" key="1">
    <citation type="submission" date="2025-08" db="UniProtKB">
        <authorList>
            <consortium name="RefSeq"/>
        </authorList>
    </citation>
    <scope>IDENTIFICATION</scope>
    <source>
        <tissue evidence="5">Tentacle</tissue>
    </source>
</reference>
<evidence type="ECO:0000313" key="5">
    <source>
        <dbReference type="RefSeq" id="XP_031549669.1"/>
    </source>
</evidence>
<gene>
    <name evidence="5" type="primary">LOC116287167</name>
</gene>
<feature type="chain" id="PRO_5028478524" evidence="2">
    <location>
        <begin position="25"/>
        <end position="316"/>
    </location>
</feature>
<evidence type="ECO:0000256" key="1">
    <source>
        <dbReference type="SAM" id="MobiDB-lite"/>
    </source>
</evidence>
<dbReference type="InParanoid" id="A0A6P8GZS5"/>
<feature type="compositionally biased region" description="Pro residues" evidence="1">
    <location>
        <begin position="304"/>
        <end position="316"/>
    </location>
</feature>
<dbReference type="Proteomes" id="UP000515163">
    <property type="component" value="Unplaced"/>
</dbReference>
<feature type="signal peptide" evidence="2">
    <location>
        <begin position="1"/>
        <end position="24"/>
    </location>
</feature>